<dbReference type="AlphaFoldDB" id="A0A1Y2BNP4"/>
<dbReference type="SMART" id="SM00248">
    <property type="entry name" value="ANK"/>
    <property type="match status" value="2"/>
</dbReference>
<dbReference type="SUPFAM" id="SSF48403">
    <property type="entry name" value="Ankyrin repeat"/>
    <property type="match status" value="1"/>
</dbReference>
<comment type="caution">
    <text evidence="5">The sequence shown here is derived from an EMBL/GenBank/DDBJ whole genome shotgun (WGS) entry which is preliminary data.</text>
</comment>
<sequence>MREKPHPLSAHKFSPYTYFSGTATTSSSRREARRTELLNRKSSDDVFLLAGADESIVLQTVLQAQLSSGRAVSSVLLATDTRKRTMLHFACAHGHVATTRLLLNLRQKHFLSSTTDEEDADDNALAARRMLAMRDVNGSSPLHLAIAGNHLPIINLLLRAGADLTATDASGRTPISLVKSRLRTLSLRHEDNISGKQLNTKLMAELNEMIDILAVYHARAESQALSESQIFSGNLDELVTKFKALETGTPSTTENEIEALINDIGSLLFIDEK</sequence>
<dbReference type="PANTHER" id="PTHR24136">
    <property type="entry name" value="SOWAH (DROSOPHILA) HOMOLOG"/>
    <property type="match status" value="1"/>
</dbReference>
<organism evidence="5 6">
    <name type="scientific">Rhizoclosmatium globosum</name>
    <dbReference type="NCBI Taxonomy" id="329046"/>
    <lineage>
        <taxon>Eukaryota</taxon>
        <taxon>Fungi</taxon>
        <taxon>Fungi incertae sedis</taxon>
        <taxon>Chytridiomycota</taxon>
        <taxon>Chytridiomycota incertae sedis</taxon>
        <taxon>Chytridiomycetes</taxon>
        <taxon>Chytridiales</taxon>
        <taxon>Chytriomycetaceae</taxon>
        <taxon>Rhizoclosmatium</taxon>
    </lineage>
</organism>
<keyword evidence="3 4" id="KW-0040">ANK repeat</keyword>
<dbReference type="EMBL" id="MCGO01000056">
    <property type="protein sequence ID" value="ORY36342.1"/>
    <property type="molecule type" value="Genomic_DNA"/>
</dbReference>
<dbReference type="InterPro" id="IPR002110">
    <property type="entry name" value="Ankyrin_rpt"/>
</dbReference>
<dbReference type="PROSITE" id="PS50088">
    <property type="entry name" value="ANK_REPEAT"/>
    <property type="match status" value="1"/>
</dbReference>
<dbReference type="GO" id="GO:0045732">
    <property type="term" value="P:positive regulation of protein catabolic process"/>
    <property type="evidence" value="ECO:0007669"/>
    <property type="project" value="TreeGrafter"/>
</dbReference>
<dbReference type="PANTHER" id="PTHR24136:SF15">
    <property type="entry name" value="ANK_REP_REGION DOMAIN-CONTAINING PROTEIN"/>
    <property type="match status" value="1"/>
</dbReference>
<evidence type="ECO:0000256" key="2">
    <source>
        <dbReference type="ARBA" id="ARBA00022737"/>
    </source>
</evidence>
<comment type="similarity">
    <text evidence="1">Belongs to the ankyrin SOCS box (ASB) family.</text>
</comment>
<keyword evidence="6" id="KW-1185">Reference proteome</keyword>
<dbReference type="Gene3D" id="1.25.40.20">
    <property type="entry name" value="Ankyrin repeat-containing domain"/>
    <property type="match status" value="1"/>
</dbReference>
<dbReference type="STRING" id="329046.A0A1Y2BNP4"/>
<feature type="repeat" description="ANK" evidence="4">
    <location>
        <begin position="137"/>
        <end position="169"/>
    </location>
</feature>
<evidence type="ECO:0000313" key="5">
    <source>
        <dbReference type="EMBL" id="ORY36342.1"/>
    </source>
</evidence>
<dbReference type="GO" id="GO:0016567">
    <property type="term" value="P:protein ubiquitination"/>
    <property type="evidence" value="ECO:0007669"/>
    <property type="project" value="TreeGrafter"/>
</dbReference>
<protein>
    <submittedName>
        <fullName evidence="5">Uncharacterized protein</fullName>
    </submittedName>
</protein>
<dbReference type="InterPro" id="IPR051573">
    <property type="entry name" value="Ankyrin-SOCS_box_domain"/>
</dbReference>
<dbReference type="Pfam" id="PF12796">
    <property type="entry name" value="Ank_2"/>
    <property type="match status" value="1"/>
</dbReference>
<proteinExistence type="inferred from homology"/>
<gene>
    <name evidence="5" type="ORF">BCR33DRAFT_722144</name>
</gene>
<evidence type="ECO:0000256" key="4">
    <source>
        <dbReference type="PROSITE-ProRule" id="PRU00023"/>
    </source>
</evidence>
<evidence type="ECO:0000313" key="6">
    <source>
        <dbReference type="Proteomes" id="UP000193642"/>
    </source>
</evidence>
<dbReference type="InterPro" id="IPR036770">
    <property type="entry name" value="Ankyrin_rpt-contain_sf"/>
</dbReference>
<dbReference type="Proteomes" id="UP000193642">
    <property type="component" value="Unassembled WGS sequence"/>
</dbReference>
<keyword evidence="2" id="KW-0677">Repeat</keyword>
<dbReference type="OrthoDB" id="2157950at2759"/>
<reference evidence="5 6" key="1">
    <citation type="submission" date="2016-07" db="EMBL/GenBank/DDBJ databases">
        <title>Pervasive Adenine N6-methylation of Active Genes in Fungi.</title>
        <authorList>
            <consortium name="DOE Joint Genome Institute"/>
            <person name="Mondo S.J."/>
            <person name="Dannebaum R.O."/>
            <person name="Kuo R.C."/>
            <person name="Labutti K."/>
            <person name="Haridas S."/>
            <person name="Kuo A."/>
            <person name="Salamov A."/>
            <person name="Ahrendt S.R."/>
            <person name="Lipzen A."/>
            <person name="Sullivan W."/>
            <person name="Andreopoulos W.B."/>
            <person name="Clum A."/>
            <person name="Lindquist E."/>
            <person name="Daum C."/>
            <person name="Ramamoorthy G.K."/>
            <person name="Gryganskyi A."/>
            <person name="Culley D."/>
            <person name="Magnuson J.K."/>
            <person name="James T.Y."/>
            <person name="O'Malley M.A."/>
            <person name="Stajich J.E."/>
            <person name="Spatafora J.W."/>
            <person name="Visel A."/>
            <person name="Grigoriev I.V."/>
        </authorList>
    </citation>
    <scope>NUCLEOTIDE SEQUENCE [LARGE SCALE GENOMIC DNA]</scope>
    <source>
        <strain evidence="5 6">JEL800</strain>
    </source>
</reference>
<dbReference type="PROSITE" id="PS50297">
    <property type="entry name" value="ANK_REP_REGION"/>
    <property type="match status" value="1"/>
</dbReference>
<evidence type="ECO:0000256" key="3">
    <source>
        <dbReference type="ARBA" id="ARBA00023043"/>
    </source>
</evidence>
<accession>A0A1Y2BNP4</accession>
<evidence type="ECO:0000256" key="1">
    <source>
        <dbReference type="ARBA" id="ARBA00005949"/>
    </source>
</evidence>
<name>A0A1Y2BNP4_9FUNG</name>